<dbReference type="InterPro" id="IPR007712">
    <property type="entry name" value="RelE/ParE_toxin"/>
</dbReference>
<evidence type="ECO:0000313" key="3">
    <source>
        <dbReference type="EMBL" id="VEI01038.1"/>
    </source>
</evidence>
<evidence type="ECO:0008006" key="6">
    <source>
        <dbReference type="Google" id="ProtNLM"/>
    </source>
</evidence>
<dbReference type="Proteomes" id="UP000028349">
    <property type="component" value="Unassembled WGS sequence"/>
</dbReference>
<evidence type="ECO:0000313" key="2">
    <source>
        <dbReference type="EMBL" id="KEY18349.1"/>
    </source>
</evidence>
<keyword evidence="1" id="KW-1277">Toxin-antitoxin system</keyword>
<dbReference type="OrthoDB" id="1362197at2"/>
<sequence length="101" mass="12096">MLYFKVMKIEITPEFQAKLKRQIIYISQDKPLAAKNLSKLIYSEIRKNGNMAFKHKISKFFRSDQIRELIVKGSSIIYEIVRSENKIVVFGFHKWEEELRE</sequence>
<organism evidence="3 5">
    <name type="scientific">Kaistella antarctica</name>
    <dbReference type="NCBI Taxonomy" id="266748"/>
    <lineage>
        <taxon>Bacteria</taxon>
        <taxon>Pseudomonadati</taxon>
        <taxon>Bacteroidota</taxon>
        <taxon>Flavobacteriia</taxon>
        <taxon>Flavobacteriales</taxon>
        <taxon>Weeksellaceae</taxon>
        <taxon>Chryseobacterium group</taxon>
        <taxon>Kaistella</taxon>
    </lineage>
</organism>
<dbReference type="Proteomes" id="UP000270036">
    <property type="component" value="Chromosome"/>
</dbReference>
<keyword evidence="4" id="KW-1185">Reference proteome</keyword>
<dbReference type="InterPro" id="IPR035093">
    <property type="entry name" value="RelE/ParE_toxin_dom_sf"/>
</dbReference>
<dbReference type="AlphaFoldDB" id="A0A448NU13"/>
<gene>
    <name evidence="2" type="ORF">HY04_07475</name>
    <name evidence="3" type="ORF">NCTC13489_02503</name>
</gene>
<evidence type="ECO:0000313" key="4">
    <source>
        <dbReference type="Proteomes" id="UP000028349"/>
    </source>
</evidence>
<protein>
    <recommendedName>
        <fullName evidence="6">Type II toxin-antitoxin system RelE/ParE family toxin</fullName>
    </recommendedName>
</protein>
<name>A0A448NU13_9FLAO</name>
<dbReference type="STRING" id="266748.HY04_07475"/>
<dbReference type="Gene3D" id="3.30.2310.20">
    <property type="entry name" value="RelE-like"/>
    <property type="match status" value="1"/>
</dbReference>
<evidence type="ECO:0000256" key="1">
    <source>
        <dbReference type="ARBA" id="ARBA00022649"/>
    </source>
</evidence>
<evidence type="ECO:0000313" key="5">
    <source>
        <dbReference type="Proteomes" id="UP000270036"/>
    </source>
</evidence>
<dbReference type="Pfam" id="PF05016">
    <property type="entry name" value="ParE_toxin"/>
    <property type="match status" value="1"/>
</dbReference>
<reference evidence="3 5" key="2">
    <citation type="submission" date="2018-12" db="EMBL/GenBank/DDBJ databases">
        <authorList>
            <consortium name="Pathogen Informatics"/>
        </authorList>
    </citation>
    <scope>NUCLEOTIDE SEQUENCE [LARGE SCALE GENOMIC DNA]</scope>
    <source>
        <strain evidence="3 5">NCTC13489</strain>
    </source>
</reference>
<reference evidence="2 4" key="1">
    <citation type="submission" date="2014-07" db="EMBL/GenBank/DDBJ databases">
        <authorList>
            <person name="Pisani N.G."/>
            <person name="Newman J.D."/>
        </authorList>
    </citation>
    <scope>NUCLEOTIDE SEQUENCE [LARGE SCALE GENOMIC DNA]</scope>
    <source>
        <strain evidence="2 4">LMG 24720</strain>
    </source>
</reference>
<dbReference type="EMBL" id="LR134441">
    <property type="protein sequence ID" value="VEI01038.1"/>
    <property type="molecule type" value="Genomic_DNA"/>
</dbReference>
<proteinExistence type="predicted"/>
<dbReference type="KEGG" id="cant:NCTC13489_02503"/>
<dbReference type="EMBL" id="JPEP01000002">
    <property type="protein sequence ID" value="KEY18349.1"/>
    <property type="molecule type" value="Genomic_DNA"/>
</dbReference>
<accession>A0A448NU13</accession>